<dbReference type="PIRSF" id="PIRSF017082">
    <property type="entry name" value="YflP"/>
    <property type="match status" value="1"/>
</dbReference>
<proteinExistence type="inferred from homology"/>
<evidence type="ECO:0000256" key="1">
    <source>
        <dbReference type="ARBA" id="ARBA00006987"/>
    </source>
</evidence>
<dbReference type="RefSeq" id="WP_168837743.1">
    <property type="nucleotide sequence ID" value="NZ_JABAIK010000025.1"/>
</dbReference>
<protein>
    <submittedName>
        <fullName evidence="2">Tripartite tricarboxylate transporter substrate binding protein</fullName>
    </submittedName>
</protein>
<dbReference type="Gene3D" id="3.40.190.10">
    <property type="entry name" value="Periplasmic binding protein-like II"/>
    <property type="match status" value="1"/>
</dbReference>
<sequence length="312" mass="33698">MTRLLTSLLLSGGRLASTPVVPIADYPARRLRLVVPFAAGGGTDAVGRMLARALPDHLGQSMSVLNLTGGAGALGMSFGANQRPDGYTLTLVTREIAALPQMGLMAHQASDFRLIRMISHEPAVVLVNAQSRLHTMHDLLALTRRQRAPLQFASTATPNVYLMALEKALGIGLNARPYNGAVEATLSVVRNHSHVTMVSVGEAMTHLRSGQLRALGVLAENRIGYLPQVPTLKEQGYGVITGTWRGIAAPKHTPNDVVEALGAAFDSAMESHEFIRCSQLSAFNLHRLDAQDFTRFVDKDTQLIKSLIEPKR</sequence>
<reference evidence="2 3" key="1">
    <citation type="submission" date="2020-04" db="EMBL/GenBank/DDBJ databases">
        <title>Vibrio sp. SM6, a novel species isolated from seawater.</title>
        <authorList>
            <person name="Wang X."/>
        </authorList>
    </citation>
    <scope>NUCLEOTIDE SEQUENCE [LARGE SCALE GENOMIC DNA]</scope>
    <source>
        <strain evidence="2 3">SM6</strain>
    </source>
</reference>
<dbReference type="Gene3D" id="3.40.190.150">
    <property type="entry name" value="Bordetella uptake gene, domain 1"/>
    <property type="match status" value="1"/>
</dbReference>
<dbReference type="SUPFAM" id="SSF53850">
    <property type="entry name" value="Periplasmic binding protein-like II"/>
    <property type="match status" value="1"/>
</dbReference>
<dbReference type="Pfam" id="PF03401">
    <property type="entry name" value="TctC"/>
    <property type="match status" value="1"/>
</dbReference>
<dbReference type="CDD" id="cd07012">
    <property type="entry name" value="PBP2_Bug_TTT"/>
    <property type="match status" value="1"/>
</dbReference>
<gene>
    <name evidence="2" type="ORF">HGP28_17410</name>
</gene>
<comment type="caution">
    <text evidence="2">The sequence shown here is derived from an EMBL/GenBank/DDBJ whole genome shotgun (WGS) entry which is preliminary data.</text>
</comment>
<dbReference type="EMBL" id="JABAIK010000025">
    <property type="protein sequence ID" value="NLS14640.1"/>
    <property type="molecule type" value="Genomic_DNA"/>
</dbReference>
<accession>A0A7X8TTR6</accession>
<evidence type="ECO:0000313" key="3">
    <source>
        <dbReference type="Proteomes" id="UP000535589"/>
    </source>
</evidence>
<organism evidence="2 3">
    <name type="scientific">Vibrio agarilyticus</name>
    <dbReference type="NCBI Taxonomy" id="2726741"/>
    <lineage>
        <taxon>Bacteria</taxon>
        <taxon>Pseudomonadati</taxon>
        <taxon>Pseudomonadota</taxon>
        <taxon>Gammaproteobacteria</taxon>
        <taxon>Vibrionales</taxon>
        <taxon>Vibrionaceae</taxon>
        <taxon>Vibrio</taxon>
    </lineage>
</organism>
<dbReference type="AlphaFoldDB" id="A0A7X8TTR6"/>
<dbReference type="Proteomes" id="UP000535589">
    <property type="component" value="Unassembled WGS sequence"/>
</dbReference>
<comment type="similarity">
    <text evidence="1">Belongs to the UPF0065 (bug) family.</text>
</comment>
<name>A0A7X8TTR6_9VIBR</name>
<dbReference type="PANTHER" id="PTHR42928">
    <property type="entry name" value="TRICARBOXYLATE-BINDING PROTEIN"/>
    <property type="match status" value="1"/>
</dbReference>
<evidence type="ECO:0000313" key="2">
    <source>
        <dbReference type="EMBL" id="NLS14640.1"/>
    </source>
</evidence>
<keyword evidence="3" id="KW-1185">Reference proteome</keyword>
<dbReference type="PANTHER" id="PTHR42928:SF5">
    <property type="entry name" value="BLR1237 PROTEIN"/>
    <property type="match status" value="1"/>
</dbReference>
<dbReference type="InterPro" id="IPR042100">
    <property type="entry name" value="Bug_dom1"/>
</dbReference>
<dbReference type="InterPro" id="IPR005064">
    <property type="entry name" value="BUG"/>
</dbReference>